<dbReference type="InterPro" id="IPR023580">
    <property type="entry name" value="RNA_pol_su_RPB10"/>
</dbReference>
<dbReference type="FunFam" id="1.10.10.60:FF:000335">
    <property type="entry name" value="DNA-directed RNA polymerase subunit N, putative"/>
    <property type="match status" value="1"/>
</dbReference>
<evidence type="ECO:0000256" key="3">
    <source>
        <dbReference type="ARBA" id="ARBA00022490"/>
    </source>
</evidence>
<dbReference type="PROSITE" id="PS01112">
    <property type="entry name" value="RNA_POL_N_8KD"/>
    <property type="match status" value="1"/>
</dbReference>
<reference evidence="10" key="2">
    <citation type="journal article" date="2022" name="Nat. Microbiol.">
        <title>A closed Candidatus Odinarchaeum chromosome exposes Asgard archaeal viruses.</title>
        <authorList>
            <person name="Tamarit D."/>
            <person name="Caceres E.F."/>
            <person name="Krupovic M."/>
            <person name="Nijland R."/>
            <person name="Eme L."/>
            <person name="Robinson N.P."/>
            <person name="Ettema T.J.G."/>
        </authorList>
    </citation>
    <scope>NUCLEOTIDE SEQUENCE</scope>
    <source>
        <strain evidence="10">LCB_4</strain>
    </source>
</reference>
<comment type="subcellular location">
    <subcellularLocation>
        <location evidence="1 9">Cytoplasm</location>
    </subcellularLocation>
</comment>
<dbReference type="GO" id="GO:0006351">
    <property type="term" value="P:DNA-templated transcription"/>
    <property type="evidence" value="ECO:0007669"/>
    <property type="project" value="UniProtKB-UniRule"/>
</dbReference>
<comment type="subunit">
    <text evidence="9">Part of the RNA polymerase complex.</text>
</comment>
<dbReference type="GO" id="GO:0008270">
    <property type="term" value="F:zinc ion binding"/>
    <property type="evidence" value="ECO:0007669"/>
    <property type="project" value="UniProtKB-UniRule"/>
</dbReference>
<dbReference type="InterPro" id="IPR000268">
    <property type="entry name" value="RPABC5/Rpb10"/>
</dbReference>
<evidence type="ECO:0000313" key="10">
    <source>
        <dbReference type="EMBL" id="WEU41065.1"/>
    </source>
</evidence>
<proteinExistence type="inferred from homology"/>
<accession>A0AAF0IC81</accession>
<gene>
    <name evidence="9" type="primary">rpo10</name>
    <name evidence="9" type="synonym">rpoN</name>
    <name evidence="10" type="ORF">OdinLCB4_004255</name>
</gene>
<dbReference type="GO" id="GO:0003899">
    <property type="term" value="F:DNA-directed RNA polymerase activity"/>
    <property type="evidence" value="ECO:0007669"/>
    <property type="project" value="UniProtKB-UniRule"/>
</dbReference>
<dbReference type="PIRSF" id="PIRSF005653">
    <property type="entry name" value="RNA_pol_N/8_sub"/>
    <property type="match status" value="1"/>
</dbReference>
<feature type="binding site" evidence="9">
    <location>
        <position position="7"/>
    </location>
    <ligand>
        <name>Zn(2+)</name>
        <dbReference type="ChEBI" id="CHEBI:29105"/>
    </ligand>
</feature>
<dbReference type="Gene3D" id="1.10.10.60">
    <property type="entry name" value="Homeodomain-like"/>
    <property type="match status" value="1"/>
</dbReference>
<dbReference type="EMBL" id="CP091871">
    <property type="protein sequence ID" value="WEU41065.1"/>
    <property type="molecule type" value="Genomic_DNA"/>
</dbReference>
<keyword evidence="2 9" id="KW-0240">DNA-directed RNA polymerase</keyword>
<comment type="similarity">
    <text evidence="9">Belongs to the archaeal Rpo10/eukaryotic RPB10 RNA polymerase subunit family.</text>
</comment>
<keyword evidence="6 9" id="KW-0479">Metal-binding</keyword>
<dbReference type="SUPFAM" id="SSF46924">
    <property type="entry name" value="RNA polymerase subunit RPB10"/>
    <property type="match status" value="1"/>
</dbReference>
<feature type="binding site" evidence="9">
    <location>
        <position position="10"/>
    </location>
    <ligand>
        <name>Zn(2+)</name>
        <dbReference type="ChEBI" id="CHEBI:29105"/>
    </ligand>
</feature>
<feature type="binding site" evidence="9">
    <location>
        <position position="45"/>
    </location>
    <ligand>
        <name>Zn(2+)</name>
        <dbReference type="ChEBI" id="CHEBI:29105"/>
    </ligand>
</feature>
<evidence type="ECO:0000256" key="1">
    <source>
        <dbReference type="ARBA" id="ARBA00004496"/>
    </source>
</evidence>
<comment type="function">
    <text evidence="9">DNA-dependent RNA polymerase (RNAP) catalyzes the transcription of DNA into RNA using the four ribonucleoside triphosphates as substrates.</text>
</comment>
<comment type="cofactor">
    <cofactor evidence="9">
        <name>Zn(2+)</name>
        <dbReference type="ChEBI" id="CHEBI:29105"/>
    </cofactor>
    <text evidence="9">Binds 1 zinc ion.</text>
</comment>
<evidence type="ECO:0000256" key="6">
    <source>
        <dbReference type="ARBA" id="ARBA00022723"/>
    </source>
</evidence>
<dbReference type="Pfam" id="PF01194">
    <property type="entry name" value="RNA_pol_N"/>
    <property type="match status" value="1"/>
</dbReference>
<evidence type="ECO:0000256" key="4">
    <source>
        <dbReference type="ARBA" id="ARBA00022679"/>
    </source>
</evidence>
<keyword evidence="3 9" id="KW-0963">Cytoplasm</keyword>
<keyword evidence="7 9" id="KW-0862">Zinc</keyword>
<evidence type="ECO:0000313" key="11">
    <source>
        <dbReference type="Proteomes" id="UP000186851"/>
    </source>
</evidence>
<dbReference type="NCBIfam" id="NF003089">
    <property type="entry name" value="PRK04016.1"/>
    <property type="match status" value="1"/>
</dbReference>
<evidence type="ECO:0000256" key="5">
    <source>
        <dbReference type="ARBA" id="ARBA00022695"/>
    </source>
</evidence>
<name>A0AAF0IC81_ODILC</name>
<dbReference type="InterPro" id="IPR020789">
    <property type="entry name" value="RNA_pol_suN_Zn-BS"/>
</dbReference>
<evidence type="ECO:0000256" key="2">
    <source>
        <dbReference type="ARBA" id="ARBA00022478"/>
    </source>
</evidence>
<dbReference type="GO" id="GO:0000428">
    <property type="term" value="C:DNA-directed RNA polymerase complex"/>
    <property type="evidence" value="ECO:0007669"/>
    <property type="project" value="UniProtKB-KW"/>
</dbReference>
<dbReference type="KEGG" id="oyw:OdinLCB4_004255"/>
<evidence type="ECO:0000256" key="7">
    <source>
        <dbReference type="ARBA" id="ARBA00022833"/>
    </source>
</evidence>
<evidence type="ECO:0000256" key="8">
    <source>
        <dbReference type="ARBA" id="ARBA00023163"/>
    </source>
</evidence>
<reference evidence="10" key="1">
    <citation type="journal article" date="2017" name="Nature">
        <title>Asgard archaea illuminate the origin of eukaryotic cellular complexity.</title>
        <authorList>
            <person name="Zaremba-Niedzwiedzka K."/>
            <person name="Caceres E.F."/>
            <person name="Saw J.H."/>
            <person name="Backstrom D."/>
            <person name="Juzokaite L."/>
            <person name="Vancaester E."/>
            <person name="Seitz K.W."/>
            <person name="Anantharaman K."/>
            <person name="Starnawski P."/>
            <person name="Kjeldsen K.U."/>
            <person name="Scott M.B."/>
            <person name="Nunoura T."/>
            <person name="Banfield J.F."/>
            <person name="Schramm A."/>
            <person name="Baker B.J."/>
            <person name="Spang A."/>
            <person name="Ettema T.J.G."/>
        </authorList>
    </citation>
    <scope>NUCLEOTIDE SEQUENCE</scope>
    <source>
        <strain evidence="10">LCB_4</strain>
    </source>
</reference>
<dbReference type="PANTHER" id="PTHR23431">
    <property type="entry name" value="DNA-DIRECTED RNA POLYMERASES I, II, AND III SUBUNIT RPABC5 FAMILY MEMBER"/>
    <property type="match status" value="1"/>
</dbReference>
<dbReference type="GO" id="GO:0003677">
    <property type="term" value="F:DNA binding"/>
    <property type="evidence" value="ECO:0007669"/>
    <property type="project" value="InterPro"/>
</dbReference>
<evidence type="ECO:0000256" key="9">
    <source>
        <dbReference type="HAMAP-Rule" id="MF_00250"/>
    </source>
</evidence>
<keyword evidence="8 9" id="KW-0804">Transcription</keyword>
<dbReference type="AlphaFoldDB" id="A0AAF0IC81"/>
<keyword evidence="5 9" id="KW-0548">Nucleotidyltransferase</keyword>
<dbReference type="EC" id="2.7.7.6" evidence="9"/>
<protein>
    <recommendedName>
        <fullName evidence="9">DNA-directed RNA polymerase subunit Rpo10</fullName>
        <ecNumber evidence="9">2.7.7.6</ecNumber>
    </recommendedName>
    <alternativeName>
        <fullName evidence="9">DNA-directed RNA polymerase subunit N</fullName>
    </alternativeName>
</protein>
<dbReference type="GO" id="GO:0005737">
    <property type="term" value="C:cytoplasm"/>
    <property type="evidence" value="ECO:0007669"/>
    <property type="project" value="UniProtKB-SubCell"/>
</dbReference>
<feature type="binding site" evidence="9">
    <location>
        <position position="44"/>
    </location>
    <ligand>
        <name>Zn(2+)</name>
        <dbReference type="ChEBI" id="CHEBI:29105"/>
    </ligand>
</feature>
<dbReference type="Proteomes" id="UP000186851">
    <property type="component" value="Chromosome"/>
</dbReference>
<keyword evidence="4 9" id="KW-0808">Transferase</keyword>
<organism evidence="10 11">
    <name type="scientific">Odinarchaeota yellowstonii (strain LCB_4)</name>
    <dbReference type="NCBI Taxonomy" id="1841599"/>
    <lineage>
        <taxon>Archaea</taxon>
        <taxon>Promethearchaeati</taxon>
        <taxon>Candidatus Odinarchaeota</taxon>
        <taxon>Candidatus Odinarchaeia</taxon>
        <taxon>Candidatus Odinarchaeales</taxon>
        <taxon>Candidatus Odinarchaeaceae</taxon>
        <taxon>Candidatus Odinarchaeum</taxon>
    </lineage>
</organism>
<sequence>MIIPIRCFTCGKLIADKWEEFKERTLKGEDPEKILDEMGFTRYCCRRMLLSHIDLIDEVLKF</sequence>
<comment type="catalytic activity">
    <reaction evidence="9">
        <text>RNA(n) + a ribonucleoside 5'-triphosphate = RNA(n+1) + diphosphate</text>
        <dbReference type="Rhea" id="RHEA:21248"/>
        <dbReference type="Rhea" id="RHEA-COMP:14527"/>
        <dbReference type="Rhea" id="RHEA-COMP:17342"/>
        <dbReference type="ChEBI" id="CHEBI:33019"/>
        <dbReference type="ChEBI" id="CHEBI:61557"/>
        <dbReference type="ChEBI" id="CHEBI:140395"/>
        <dbReference type="EC" id="2.7.7.6"/>
    </reaction>
</comment>
<dbReference type="PANTHER" id="PTHR23431:SF3">
    <property type="entry name" value="DNA-DIRECTED RNA POLYMERASES I, II, AND III SUBUNIT RPABC5"/>
    <property type="match status" value="1"/>
</dbReference>
<dbReference type="HAMAP" id="MF_00250">
    <property type="entry name" value="RNApol_arch_Rpo10"/>
    <property type="match status" value="1"/>
</dbReference>